<comment type="caution">
    <text evidence="11">The sequence shown here is derived from an EMBL/GenBank/DDBJ whole genome shotgun (WGS) entry which is preliminary data.</text>
</comment>
<dbReference type="PANTHER" id="PTHR33794:SF1">
    <property type="entry name" value="BACILLOLYSIN"/>
    <property type="match status" value="1"/>
</dbReference>
<evidence type="ECO:0000256" key="6">
    <source>
        <dbReference type="ARBA" id="ARBA00022833"/>
    </source>
</evidence>
<evidence type="ECO:0000256" key="5">
    <source>
        <dbReference type="ARBA" id="ARBA00022801"/>
    </source>
</evidence>
<evidence type="ECO:0000256" key="2">
    <source>
        <dbReference type="ARBA" id="ARBA00022670"/>
    </source>
</evidence>
<dbReference type="Gene3D" id="3.10.450.490">
    <property type="match status" value="1"/>
</dbReference>
<keyword evidence="2" id="KW-0645">Protease</keyword>
<dbReference type="CDD" id="cd09597">
    <property type="entry name" value="M4_TLP"/>
    <property type="match status" value="1"/>
</dbReference>
<keyword evidence="7" id="KW-0482">Metalloprotease</keyword>
<name>A0ABQ9ESZ7_TEGGR</name>
<evidence type="ECO:0000313" key="11">
    <source>
        <dbReference type="EMBL" id="KAJ8308174.1"/>
    </source>
</evidence>
<evidence type="ECO:0000259" key="9">
    <source>
        <dbReference type="Pfam" id="PF02868"/>
    </source>
</evidence>
<protein>
    <recommendedName>
        <fullName evidence="13">Neutral metalloproteinase</fullName>
    </recommendedName>
</protein>
<dbReference type="InterPro" id="IPR011096">
    <property type="entry name" value="FTP_domain"/>
</dbReference>
<organism evidence="11 12">
    <name type="scientific">Tegillarca granosa</name>
    <name type="common">Malaysian cockle</name>
    <name type="synonym">Anadara granosa</name>
    <dbReference type="NCBI Taxonomy" id="220873"/>
    <lineage>
        <taxon>Eukaryota</taxon>
        <taxon>Metazoa</taxon>
        <taxon>Spiralia</taxon>
        <taxon>Lophotrochozoa</taxon>
        <taxon>Mollusca</taxon>
        <taxon>Bivalvia</taxon>
        <taxon>Autobranchia</taxon>
        <taxon>Pteriomorphia</taxon>
        <taxon>Arcoida</taxon>
        <taxon>Arcoidea</taxon>
        <taxon>Arcidae</taxon>
        <taxon>Tegillarca</taxon>
    </lineage>
</organism>
<feature type="domain" description="Peptidase M4 C-terminal" evidence="9">
    <location>
        <begin position="358"/>
        <end position="485"/>
    </location>
</feature>
<evidence type="ECO:0000256" key="3">
    <source>
        <dbReference type="ARBA" id="ARBA00022723"/>
    </source>
</evidence>
<keyword evidence="4" id="KW-0732">Signal</keyword>
<dbReference type="Gene3D" id="3.10.170.10">
    <property type="match status" value="1"/>
</dbReference>
<evidence type="ECO:0000256" key="1">
    <source>
        <dbReference type="ARBA" id="ARBA00009388"/>
    </source>
</evidence>
<dbReference type="Pfam" id="PF02868">
    <property type="entry name" value="Peptidase_M4_C"/>
    <property type="match status" value="1"/>
</dbReference>
<evidence type="ECO:0000259" key="10">
    <source>
        <dbReference type="Pfam" id="PF07504"/>
    </source>
</evidence>
<keyword evidence="3" id="KW-0479">Metal-binding</keyword>
<dbReference type="SUPFAM" id="SSF55486">
    <property type="entry name" value="Metalloproteases ('zincins'), catalytic domain"/>
    <property type="match status" value="1"/>
</dbReference>
<gene>
    <name evidence="11" type="ORF">KUTeg_013048</name>
</gene>
<evidence type="ECO:0000256" key="7">
    <source>
        <dbReference type="ARBA" id="ARBA00023049"/>
    </source>
</evidence>
<evidence type="ECO:0000259" key="8">
    <source>
        <dbReference type="Pfam" id="PF01447"/>
    </source>
</evidence>
<dbReference type="EMBL" id="JARBDR010000657">
    <property type="protein sequence ID" value="KAJ8308174.1"/>
    <property type="molecule type" value="Genomic_DNA"/>
</dbReference>
<dbReference type="Gene3D" id="1.10.390.10">
    <property type="entry name" value="Neutral Protease Domain 2"/>
    <property type="match status" value="1"/>
</dbReference>
<dbReference type="InterPro" id="IPR027268">
    <property type="entry name" value="Peptidase_M4/M1_CTD_sf"/>
</dbReference>
<sequence>MHKILFVFVVGARKINAKHRAMETMRKRSLNGLNKRTTAETELNPTDLLNLPKDESLQNVYQSNSAVGTKIEKMRQTYKGTPIFDAVVAIEIDKNGKLTGDASGMFVEGIQEDLPSAEPLITEEEALQIALKSENDVKFRRKLTNVKTEHYIYLGDKERAHSIYYVRYFISESKTPRRQAFIIDTKSGQILRKWNDLQTASCGARTYKAYGGNEKMGKIKYGETPYCLEPTIVGNMCFLENEFVRVIDMESTRDDSKNDTAKFECSKGYDDEVNGAYSPAIDAFFYGTQVGKMFREWFGSTPLREKVIIRVHYGSNMENAFWDGETTSFGDGQSTFYPLTSADVVGHEIGHGVTEQASGLVYHGESGGLNEAFSDILGEATEKYFKNNDMKVGDDIKKEGIFRDFRDPEIDGSSVGHVEDFHDSMDPHYSSGVYRRVFFVMIIQKGISIKQAVKVLLQANRVYWRERSGFEDAGCGVIKASYDVGQNPTPYVRALDDVGVTACDASHHIRAVETNVTYSDLTVSNEVKPLFRFNSPNWADVVTVRAASGSGDVKITLRVGTWQDDEVAREDLKIIEEGYNLVNIDRIANEVIYIEFSLEGENEYNDVSISVGYTCLEGYSGNDMQEYRLDCQS</sequence>
<evidence type="ECO:0008006" key="13">
    <source>
        <dbReference type="Google" id="ProtNLM"/>
    </source>
</evidence>
<keyword evidence="6" id="KW-0862">Zinc</keyword>
<dbReference type="PRINTS" id="PR00730">
    <property type="entry name" value="THERMOLYSIN"/>
</dbReference>
<dbReference type="InterPro" id="IPR023612">
    <property type="entry name" value="Peptidase_M4"/>
</dbReference>
<dbReference type="Proteomes" id="UP001217089">
    <property type="component" value="Unassembled WGS sequence"/>
</dbReference>
<dbReference type="PANTHER" id="PTHR33794">
    <property type="entry name" value="BACILLOLYSIN"/>
    <property type="match status" value="1"/>
</dbReference>
<reference evidence="11 12" key="1">
    <citation type="submission" date="2022-12" db="EMBL/GenBank/DDBJ databases">
        <title>Chromosome-level genome of Tegillarca granosa.</title>
        <authorList>
            <person name="Kim J."/>
        </authorList>
    </citation>
    <scope>NUCLEOTIDE SEQUENCE [LARGE SCALE GENOMIC DNA]</scope>
    <source>
        <strain evidence="11">Teg-2019</strain>
        <tissue evidence="11">Adductor muscle</tissue>
    </source>
</reference>
<keyword evidence="5" id="KW-0378">Hydrolase</keyword>
<comment type="similarity">
    <text evidence="1">Belongs to the peptidase M4 family.</text>
</comment>
<evidence type="ECO:0000256" key="4">
    <source>
        <dbReference type="ARBA" id="ARBA00022729"/>
    </source>
</evidence>
<dbReference type="Pfam" id="PF01447">
    <property type="entry name" value="Peptidase_M4"/>
    <property type="match status" value="1"/>
</dbReference>
<dbReference type="InterPro" id="IPR001570">
    <property type="entry name" value="Peptidase_M4_C_domain"/>
</dbReference>
<dbReference type="Pfam" id="PF07504">
    <property type="entry name" value="FTP"/>
    <property type="match status" value="1"/>
</dbReference>
<dbReference type="Gene3D" id="3.10.450.40">
    <property type="match status" value="1"/>
</dbReference>
<feature type="domain" description="FTP" evidence="10">
    <location>
        <begin position="63"/>
        <end position="99"/>
    </location>
</feature>
<feature type="domain" description="Peptidase M4" evidence="8">
    <location>
        <begin position="216"/>
        <end position="355"/>
    </location>
</feature>
<evidence type="ECO:0000313" key="12">
    <source>
        <dbReference type="Proteomes" id="UP001217089"/>
    </source>
</evidence>
<dbReference type="InterPro" id="IPR050728">
    <property type="entry name" value="Zinc_Metalloprotease_M4"/>
</dbReference>
<proteinExistence type="inferred from homology"/>
<accession>A0ABQ9ESZ7</accession>
<dbReference type="InterPro" id="IPR013856">
    <property type="entry name" value="Peptidase_M4_domain"/>
</dbReference>
<keyword evidence="12" id="KW-1185">Reference proteome</keyword>